<reference evidence="11 13" key="1">
    <citation type="journal article" date="2014" name="Curr. Biol.">
        <title>The genome of the clonal raider ant Cerapachys biroi.</title>
        <authorList>
            <person name="Oxley P.R."/>
            <person name="Ji L."/>
            <person name="Fetter-Pruneda I."/>
            <person name="McKenzie S.K."/>
            <person name="Li C."/>
            <person name="Hu H."/>
            <person name="Zhang G."/>
            <person name="Kronauer D.J."/>
        </authorList>
    </citation>
    <scope>NUCLEOTIDE SEQUENCE [LARGE SCALE GENOMIC DNA]</scope>
</reference>
<dbReference type="EMBL" id="QOIP01000004">
    <property type="protein sequence ID" value="RLU24237.1"/>
    <property type="molecule type" value="Genomic_DNA"/>
</dbReference>
<proteinExistence type="inferred from homology"/>
<dbReference type="GO" id="GO:0004984">
    <property type="term" value="F:olfactory receptor activity"/>
    <property type="evidence" value="ECO:0007669"/>
    <property type="project" value="InterPro"/>
</dbReference>
<dbReference type="PANTHER" id="PTHR21137:SF35">
    <property type="entry name" value="ODORANT RECEPTOR 19A-RELATED"/>
    <property type="match status" value="1"/>
</dbReference>
<keyword evidence="13" id="KW-1185">Reference proteome</keyword>
<dbReference type="GO" id="GO:0005886">
    <property type="term" value="C:plasma membrane"/>
    <property type="evidence" value="ECO:0007669"/>
    <property type="project" value="UniProtKB-SubCell"/>
</dbReference>
<dbReference type="AlphaFoldDB" id="A0A026X0G8"/>
<dbReference type="GO" id="GO:0007165">
    <property type="term" value="P:signal transduction"/>
    <property type="evidence" value="ECO:0007669"/>
    <property type="project" value="UniProtKB-KW"/>
</dbReference>
<feature type="transmembrane region" description="Helical" evidence="10">
    <location>
        <begin position="39"/>
        <end position="58"/>
    </location>
</feature>
<keyword evidence="9 10" id="KW-0807">Transducer</keyword>
<keyword evidence="5 10" id="KW-0552">Olfaction</keyword>
<evidence type="ECO:0000256" key="7">
    <source>
        <dbReference type="ARBA" id="ARBA00023136"/>
    </source>
</evidence>
<evidence type="ECO:0000313" key="11">
    <source>
        <dbReference type="EMBL" id="EZA61767.1"/>
    </source>
</evidence>
<dbReference type="Pfam" id="PF02949">
    <property type="entry name" value="7tm_6"/>
    <property type="match status" value="1"/>
</dbReference>
<dbReference type="EMBL" id="KK107046">
    <property type="protein sequence ID" value="EZA61767.1"/>
    <property type="molecule type" value="Genomic_DNA"/>
</dbReference>
<evidence type="ECO:0000256" key="4">
    <source>
        <dbReference type="ARBA" id="ARBA00022692"/>
    </source>
</evidence>
<protein>
    <recommendedName>
        <fullName evidence="10">Odorant receptor</fullName>
    </recommendedName>
</protein>
<dbReference type="Proteomes" id="UP000279307">
    <property type="component" value="Chromosome 4"/>
</dbReference>
<dbReference type="GO" id="GO:0005549">
    <property type="term" value="F:odorant binding"/>
    <property type="evidence" value="ECO:0007669"/>
    <property type="project" value="InterPro"/>
</dbReference>
<evidence type="ECO:0000256" key="2">
    <source>
        <dbReference type="ARBA" id="ARBA00022475"/>
    </source>
</evidence>
<keyword evidence="4 10" id="KW-0812">Transmembrane</keyword>
<evidence type="ECO:0000256" key="1">
    <source>
        <dbReference type="ARBA" id="ARBA00004651"/>
    </source>
</evidence>
<dbReference type="Proteomes" id="UP000053097">
    <property type="component" value="Unassembled WGS sequence"/>
</dbReference>
<feature type="transmembrane region" description="Helical" evidence="10">
    <location>
        <begin position="127"/>
        <end position="148"/>
    </location>
</feature>
<evidence type="ECO:0000256" key="9">
    <source>
        <dbReference type="ARBA" id="ARBA00023224"/>
    </source>
</evidence>
<evidence type="ECO:0000313" key="12">
    <source>
        <dbReference type="EMBL" id="RLU24237.1"/>
    </source>
</evidence>
<evidence type="ECO:0000256" key="6">
    <source>
        <dbReference type="ARBA" id="ARBA00022989"/>
    </source>
</evidence>
<accession>A0A026X0G8</accession>
<evidence type="ECO:0000256" key="3">
    <source>
        <dbReference type="ARBA" id="ARBA00022606"/>
    </source>
</evidence>
<evidence type="ECO:0000256" key="8">
    <source>
        <dbReference type="ARBA" id="ARBA00023170"/>
    </source>
</evidence>
<keyword evidence="2" id="KW-1003">Cell membrane</keyword>
<sequence length="394" mass="45015">MDFQSVNPLNVRLNLISGNLLPMTADGTVFSTFWKIHSVFVWLLTAVHTSVLIYGCTLVPREKALKDGSVALVITVEVIFMVMQIHARKRLVLQLIKKMNEILCLKNEMIKDIVIALLKSMKIPLKFYWMAGVVSIIVWCSAPFVVILERNYFFYVDYRMPVFYAEEPFSISIFVLGTLILMVSSMYTFTKKVSVDSYMIHMILLVTAQYKYIASKLSMIFQDGIHNNGPKERYSNVDCYTEKEIKSLCQHHNLTLQIILLLKTLLSLNLSLIYVNSVFRFCFIGVMILSISSTTLLETSMIIIYASGAIVQLYILCSCVQQLLDAGIEITDKAFHEEWYRYGKSIKHMFVILIMANNLDCKLSTFDNLNLSLSSFMQILNSSYSIAILLSKTT</sequence>
<reference evidence="12 14" key="2">
    <citation type="journal article" date="2018" name="Genome Res.">
        <title>The genomic architecture and molecular evolution of ant odorant receptors.</title>
        <authorList>
            <person name="McKenzie S.K."/>
            <person name="Kronauer D.J.C."/>
        </authorList>
    </citation>
    <scope>NUCLEOTIDE SEQUENCE [LARGE SCALE GENOMIC DNA]</scope>
    <source>
        <strain evidence="12">Clonal line C1</strain>
    </source>
</reference>
<keyword evidence="3 10" id="KW-0716">Sensory transduction</keyword>
<dbReference type="PANTHER" id="PTHR21137">
    <property type="entry name" value="ODORANT RECEPTOR"/>
    <property type="match status" value="1"/>
</dbReference>
<dbReference type="OrthoDB" id="8185860at2759"/>
<feature type="transmembrane region" description="Helical" evidence="10">
    <location>
        <begin position="169"/>
        <end position="189"/>
    </location>
</feature>
<evidence type="ECO:0000313" key="14">
    <source>
        <dbReference type="Proteomes" id="UP000279307"/>
    </source>
</evidence>
<reference evidence="12" key="3">
    <citation type="submission" date="2018-07" db="EMBL/GenBank/DDBJ databases">
        <authorList>
            <person name="Mckenzie S.K."/>
            <person name="Kronauer D.J.C."/>
        </authorList>
    </citation>
    <scope>NUCLEOTIDE SEQUENCE</scope>
    <source>
        <strain evidence="12">Clonal line C1</strain>
    </source>
</reference>
<comment type="similarity">
    <text evidence="10">Belongs to the insect chemoreceptor superfamily. Heteromeric odorant receptor channel (TC 1.A.69) family.</text>
</comment>
<keyword evidence="7 10" id="KW-0472">Membrane</keyword>
<gene>
    <name evidence="12" type="ORF">DMN91_004447</name>
    <name evidence="11" type="ORF">X777_09388</name>
</gene>
<evidence type="ECO:0000256" key="5">
    <source>
        <dbReference type="ARBA" id="ARBA00022725"/>
    </source>
</evidence>
<keyword evidence="8 10" id="KW-0675">Receptor</keyword>
<comment type="caution">
    <text evidence="10">Lacks conserved residue(s) required for the propagation of feature annotation.</text>
</comment>
<organism evidence="11 13">
    <name type="scientific">Ooceraea biroi</name>
    <name type="common">Clonal raider ant</name>
    <name type="synonym">Cerapachys biroi</name>
    <dbReference type="NCBI Taxonomy" id="2015173"/>
    <lineage>
        <taxon>Eukaryota</taxon>
        <taxon>Metazoa</taxon>
        <taxon>Ecdysozoa</taxon>
        <taxon>Arthropoda</taxon>
        <taxon>Hexapoda</taxon>
        <taxon>Insecta</taxon>
        <taxon>Pterygota</taxon>
        <taxon>Neoptera</taxon>
        <taxon>Endopterygota</taxon>
        <taxon>Hymenoptera</taxon>
        <taxon>Apocrita</taxon>
        <taxon>Aculeata</taxon>
        <taxon>Formicoidea</taxon>
        <taxon>Formicidae</taxon>
        <taxon>Dorylinae</taxon>
        <taxon>Ooceraea</taxon>
    </lineage>
</organism>
<name>A0A026X0G8_OOCBI</name>
<evidence type="ECO:0000256" key="10">
    <source>
        <dbReference type="RuleBase" id="RU351113"/>
    </source>
</evidence>
<keyword evidence="6 10" id="KW-1133">Transmembrane helix</keyword>
<comment type="subcellular location">
    <subcellularLocation>
        <location evidence="1 10">Cell membrane</location>
        <topology evidence="1 10">Multi-pass membrane protein</topology>
    </subcellularLocation>
</comment>
<feature type="transmembrane region" description="Helical" evidence="10">
    <location>
        <begin position="70"/>
        <end position="87"/>
    </location>
</feature>
<dbReference type="InterPro" id="IPR004117">
    <property type="entry name" value="7tm6_olfct_rcpt"/>
</dbReference>
<evidence type="ECO:0000313" key="13">
    <source>
        <dbReference type="Proteomes" id="UP000053097"/>
    </source>
</evidence>
<feature type="transmembrane region" description="Helical" evidence="10">
    <location>
        <begin position="278"/>
        <end position="297"/>
    </location>
</feature>
<dbReference type="OMA" id="ILERNYF"/>
<feature type="transmembrane region" description="Helical" evidence="10">
    <location>
        <begin position="254"/>
        <end position="272"/>
    </location>
</feature>